<feature type="domain" description="MYND-type" evidence="5">
    <location>
        <begin position="144"/>
        <end position="190"/>
    </location>
</feature>
<evidence type="ECO:0000256" key="1">
    <source>
        <dbReference type="ARBA" id="ARBA00022723"/>
    </source>
</evidence>
<dbReference type="AlphaFoldDB" id="A0A507B5R1"/>
<evidence type="ECO:0000256" key="3">
    <source>
        <dbReference type="ARBA" id="ARBA00022833"/>
    </source>
</evidence>
<dbReference type="Pfam" id="PF01753">
    <property type="entry name" value="zf-MYND"/>
    <property type="match status" value="1"/>
</dbReference>
<dbReference type="OrthoDB" id="432970at2759"/>
<reference evidence="6 7" key="1">
    <citation type="submission" date="2019-06" db="EMBL/GenBank/DDBJ databases">
        <title>Draft genome sequence of the filamentous fungus Phialemoniopsis curvata isolated from diesel fuel.</title>
        <authorList>
            <person name="Varaljay V.A."/>
            <person name="Lyon W.J."/>
            <person name="Crouch A.L."/>
            <person name="Drake C.E."/>
            <person name="Hollomon J.M."/>
            <person name="Nadeau L.J."/>
            <person name="Nunn H.S."/>
            <person name="Stevenson B.S."/>
            <person name="Bojanowski C.L."/>
            <person name="Crookes-Goodson W.J."/>
        </authorList>
    </citation>
    <scope>NUCLEOTIDE SEQUENCE [LARGE SCALE GENOMIC DNA]</scope>
    <source>
        <strain evidence="6 7">D216</strain>
    </source>
</reference>
<protein>
    <recommendedName>
        <fullName evidence="5">MYND-type domain-containing protein</fullName>
    </recommendedName>
</protein>
<evidence type="ECO:0000256" key="4">
    <source>
        <dbReference type="SAM" id="MobiDB-lite"/>
    </source>
</evidence>
<evidence type="ECO:0000259" key="5">
    <source>
        <dbReference type="Pfam" id="PF01753"/>
    </source>
</evidence>
<dbReference type="GO" id="GO:0008270">
    <property type="term" value="F:zinc ion binding"/>
    <property type="evidence" value="ECO:0007669"/>
    <property type="project" value="UniProtKB-KW"/>
</dbReference>
<organism evidence="6 7">
    <name type="scientific">Thyridium curvatum</name>
    <dbReference type="NCBI Taxonomy" id="1093900"/>
    <lineage>
        <taxon>Eukaryota</taxon>
        <taxon>Fungi</taxon>
        <taxon>Dikarya</taxon>
        <taxon>Ascomycota</taxon>
        <taxon>Pezizomycotina</taxon>
        <taxon>Sordariomycetes</taxon>
        <taxon>Sordariomycetidae</taxon>
        <taxon>Thyridiales</taxon>
        <taxon>Thyridiaceae</taxon>
        <taxon>Thyridium</taxon>
    </lineage>
</organism>
<gene>
    <name evidence="6" type="ORF">E0L32_005400</name>
</gene>
<evidence type="ECO:0000256" key="2">
    <source>
        <dbReference type="ARBA" id="ARBA00022771"/>
    </source>
</evidence>
<keyword evidence="2" id="KW-0863">Zinc-finger</keyword>
<dbReference type="InterPro" id="IPR002893">
    <property type="entry name" value="Znf_MYND"/>
</dbReference>
<sequence length="537" mass="61133">MDDPVTALFARLPDPMGDPRASIDTTATGMAFLLPFLSFKEDMSTRDSVDPDAKILLAYVNDIVKGRRKIYQFCSLLGRLALFKDPLEEGPLAKQRQLAYYRWIARGRKEEDYPFSSDGTLTRPPSNDPVSHEFLPRTSDSTRCAHCDKDSAPLKCGGCLVLIDKHVVFSTAYCSKECQVGHRKTHRAACRDWQRLGRASSMFQETLVELLKVTQTREWRTISEKDGMNVSVYEGLESRAFLGKHVLIPAEFEKAETPELALQTLMNGQCTATVVDSRALFEIFFRRTCKSAHVVGFQAKNMHRTILYGACTNSDGSARLEDVNADVLHQAIHITMPSGVEVSLDPTGVQYGWKDYLTPWDAFCQHRMHRLKKVTAMEPIPKAEWERLAGRLRLNGKYAVGELDSDPDSSYRSAVRLVNELLVSGLLWRTEILKSQGARAIEDLKGEEFDKMRTKIMASVGDSLREALRVAHDLPYYRLYFEWDFAIRATVNAKFYRLMKHVWLGEEEYAELRDHPDELARVYASRVLEVDNQLFHS</sequence>
<comment type="caution">
    <text evidence="6">The sequence shown here is derived from an EMBL/GenBank/DDBJ whole genome shotgun (WGS) entry which is preliminary data.</text>
</comment>
<name>A0A507B5R1_9PEZI</name>
<feature type="region of interest" description="Disordered" evidence="4">
    <location>
        <begin position="113"/>
        <end position="134"/>
    </location>
</feature>
<dbReference type="GeneID" id="41972847"/>
<dbReference type="Proteomes" id="UP000319257">
    <property type="component" value="Unassembled WGS sequence"/>
</dbReference>
<dbReference type="RefSeq" id="XP_030996147.1">
    <property type="nucleotide sequence ID" value="XM_031139918.1"/>
</dbReference>
<dbReference type="STRING" id="1093900.A0A507B5R1"/>
<keyword evidence="7" id="KW-1185">Reference proteome</keyword>
<accession>A0A507B5R1</accession>
<evidence type="ECO:0000313" key="7">
    <source>
        <dbReference type="Proteomes" id="UP000319257"/>
    </source>
</evidence>
<dbReference type="EMBL" id="SKBQ01000028">
    <property type="protein sequence ID" value="TPX14436.1"/>
    <property type="molecule type" value="Genomic_DNA"/>
</dbReference>
<feature type="compositionally biased region" description="Polar residues" evidence="4">
    <location>
        <begin position="117"/>
        <end position="129"/>
    </location>
</feature>
<dbReference type="SUPFAM" id="SSF144232">
    <property type="entry name" value="HIT/MYND zinc finger-like"/>
    <property type="match status" value="1"/>
</dbReference>
<dbReference type="Gene3D" id="6.10.140.2220">
    <property type="match status" value="1"/>
</dbReference>
<dbReference type="InParanoid" id="A0A507B5R1"/>
<evidence type="ECO:0000313" key="6">
    <source>
        <dbReference type="EMBL" id="TPX14436.1"/>
    </source>
</evidence>
<keyword evidence="3" id="KW-0862">Zinc</keyword>
<keyword evidence="1" id="KW-0479">Metal-binding</keyword>
<proteinExistence type="predicted"/>